<sequence>MHLRELFDKVDRNGNGRLSELELSNALLNDDYSKFRPSTVRLILKLFDKENKNYIDFKEFCRLWNYIGYWRKVFTKFDKEGSQTISFSEYQNALEKIGYRLSTDTILFIFQKFSDGSLQLKFDMFVESLIWLLKITDSFKKYDYQGNGIAVIQFKDYVEEILSFN</sequence>
<organism evidence="7 8">
    <name type="scientific">Pachysolen tannophilus NRRL Y-2460</name>
    <dbReference type="NCBI Taxonomy" id="669874"/>
    <lineage>
        <taxon>Eukaryota</taxon>
        <taxon>Fungi</taxon>
        <taxon>Dikarya</taxon>
        <taxon>Ascomycota</taxon>
        <taxon>Saccharomycotina</taxon>
        <taxon>Pichiomycetes</taxon>
        <taxon>Pachysolenaceae</taxon>
        <taxon>Pachysolen</taxon>
    </lineage>
</organism>
<gene>
    <name evidence="7" type="ORF">PACTADRAFT_37020</name>
</gene>
<feature type="domain" description="EF-hand" evidence="6">
    <location>
        <begin position="1"/>
        <end position="33"/>
    </location>
</feature>
<dbReference type="STRING" id="669874.A0A1E4U3A5"/>
<dbReference type="CDD" id="cd16180">
    <property type="entry name" value="EFh_PEF_Group_I"/>
    <property type="match status" value="1"/>
</dbReference>
<evidence type="ECO:0000256" key="3">
    <source>
        <dbReference type="ARBA" id="ARBA00022723"/>
    </source>
</evidence>
<dbReference type="Pfam" id="PF13499">
    <property type="entry name" value="EF-hand_7"/>
    <property type="match status" value="1"/>
</dbReference>
<evidence type="ECO:0000256" key="5">
    <source>
        <dbReference type="ARBA" id="ARBA00022837"/>
    </source>
</evidence>
<evidence type="ECO:0000313" key="7">
    <source>
        <dbReference type="EMBL" id="ODV98486.1"/>
    </source>
</evidence>
<keyword evidence="8" id="KW-1185">Reference proteome</keyword>
<dbReference type="GO" id="GO:0048306">
    <property type="term" value="F:calcium-dependent protein binding"/>
    <property type="evidence" value="ECO:0007669"/>
    <property type="project" value="UniProtKB-ARBA"/>
</dbReference>
<dbReference type="PROSITE" id="PS50222">
    <property type="entry name" value="EF_HAND_2"/>
    <property type="match status" value="2"/>
</dbReference>
<accession>A0A1E4U3A5</accession>
<dbReference type="Gene3D" id="1.10.238.10">
    <property type="entry name" value="EF-hand"/>
    <property type="match status" value="1"/>
</dbReference>
<evidence type="ECO:0000256" key="1">
    <source>
        <dbReference type="ARBA" id="ARBA00004496"/>
    </source>
</evidence>
<dbReference type="InterPro" id="IPR002048">
    <property type="entry name" value="EF_hand_dom"/>
</dbReference>
<keyword evidence="2" id="KW-0963">Cytoplasm</keyword>
<evidence type="ECO:0000256" key="2">
    <source>
        <dbReference type="ARBA" id="ARBA00022490"/>
    </source>
</evidence>
<dbReference type="AlphaFoldDB" id="A0A1E4U3A5"/>
<dbReference type="EMBL" id="KV454011">
    <property type="protein sequence ID" value="ODV98486.1"/>
    <property type="molecule type" value="Genomic_DNA"/>
</dbReference>
<dbReference type="InterPro" id="IPR051426">
    <property type="entry name" value="Peflin/Sorcin_CaBP"/>
</dbReference>
<feature type="domain" description="EF-hand" evidence="6">
    <location>
        <begin position="65"/>
        <end position="100"/>
    </location>
</feature>
<dbReference type="OrthoDB" id="186625at2759"/>
<dbReference type="GO" id="GO:0005737">
    <property type="term" value="C:cytoplasm"/>
    <property type="evidence" value="ECO:0007669"/>
    <property type="project" value="UniProtKB-SubCell"/>
</dbReference>
<dbReference type="PROSITE" id="PS00018">
    <property type="entry name" value="EF_HAND_1"/>
    <property type="match status" value="1"/>
</dbReference>
<dbReference type="SUPFAM" id="SSF47473">
    <property type="entry name" value="EF-hand"/>
    <property type="match status" value="1"/>
</dbReference>
<evidence type="ECO:0000256" key="4">
    <source>
        <dbReference type="ARBA" id="ARBA00022737"/>
    </source>
</evidence>
<dbReference type="GO" id="GO:0005509">
    <property type="term" value="F:calcium ion binding"/>
    <property type="evidence" value="ECO:0007669"/>
    <property type="project" value="InterPro"/>
</dbReference>
<name>A0A1E4U3A5_PACTA</name>
<proteinExistence type="predicted"/>
<dbReference type="InterPro" id="IPR011992">
    <property type="entry name" value="EF-hand-dom_pair"/>
</dbReference>
<protein>
    <recommendedName>
        <fullName evidence="6">EF-hand domain-containing protein</fullName>
    </recommendedName>
</protein>
<evidence type="ECO:0000313" key="8">
    <source>
        <dbReference type="Proteomes" id="UP000094236"/>
    </source>
</evidence>
<dbReference type="Proteomes" id="UP000094236">
    <property type="component" value="Unassembled WGS sequence"/>
</dbReference>
<keyword evidence="5" id="KW-0106">Calcium</keyword>
<evidence type="ECO:0000259" key="6">
    <source>
        <dbReference type="PROSITE" id="PS50222"/>
    </source>
</evidence>
<dbReference type="PANTHER" id="PTHR46212:SF3">
    <property type="entry name" value="GH27120P"/>
    <property type="match status" value="1"/>
</dbReference>
<dbReference type="SMART" id="SM00054">
    <property type="entry name" value="EFh"/>
    <property type="match status" value="3"/>
</dbReference>
<reference evidence="8" key="1">
    <citation type="submission" date="2016-05" db="EMBL/GenBank/DDBJ databases">
        <title>Comparative genomics of biotechnologically important yeasts.</title>
        <authorList>
            <consortium name="DOE Joint Genome Institute"/>
            <person name="Riley R."/>
            <person name="Haridas S."/>
            <person name="Wolfe K.H."/>
            <person name="Lopes M.R."/>
            <person name="Hittinger C.T."/>
            <person name="Goker M."/>
            <person name="Salamov A."/>
            <person name="Wisecaver J."/>
            <person name="Long T.M."/>
            <person name="Aerts A.L."/>
            <person name="Barry K."/>
            <person name="Choi C."/>
            <person name="Clum A."/>
            <person name="Coughlan A.Y."/>
            <person name="Deshpande S."/>
            <person name="Douglass A.P."/>
            <person name="Hanson S.J."/>
            <person name="Klenk H.-P."/>
            <person name="Labutti K."/>
            <person name="Lapidus A."/>
            <person name="Lindquist E."/>
            <person name="Lipzen A."/>
            <person name="Meier-Kolthoff J.P."/>
            <person name="Ohm R.A."/>
            <person name="Otillar R.P."/>
            <person name="Pangilinan J."/>
            <person name="Peng Y."/>
            <person name="Rokas A."/>
            <person name="Rosa C.A."/>
            <person name="Scheuner C."/>
            <person name="Sibirny A.A."/>
            <person name="Slot J.C."/>
            <person name="Stielow J.B."/>
            <person name="Sun H."/>
            <person name="Kurtzman C.P."/>
            <person name="Blackwell M."/>
            <person name="Grigoriev I.V."/>
            <person name="Jeffries T.W."/>
        </authorList>
    </citation>
    <scope>NUCLEOTIDE SEQUENCE [LARGE SCALE GENOMIC DNA]</scope>
    <source>
        <strain evidence="8">NRRL Y-2460</strain>
    </source>
</reference>
<dbReference type="InterPro" id="IPR018247">
    <property type="entry name" value="EF_Hand_1_Ca_BS"/>
</dbReference>
<keyword evidence="3" id="KW-0479">Metal-binding</keyword>
<comment type="subcellular location">
    <subcellularLocation>
        <location evidence="1">Cytoplasm</location>
    </subcellularLocation>
</comment>
<dbReference type="PANTHER" id="PTHR46212">
    <property type="entry name" value="PEFLIN"/>
    <property type="match status" value="1"/>
</dbReference>
<keyword evidence="4" id="KW-0677">Repeat</keyword>